<dbReference type="Proteomes" id="UP000184499">
    <property type="component" value="Unassembled WGS sequence"/>
</dbReference>
<dbReference type="OrthoDB" id="1744869at2759"/>
<proteinExistence type="predicted"/>
<keyword evidence="2" id="KW-1185">Reference proteome</keyword>
<sequence length="577" mass="63046">MAEAVLLYGFCQFLKLVQASKQGRSVCHKASGEAPYRHVDIAAHMSINPGRPRFLSVRLATAGHRQPKPIVTSLVRTISQNAVTSSRSTGAKDLPLAYTWLTRTPGQITPDDVLSSVSPIPEPLSSLNHVPVLLVTSALAHWIDVSSNQFLEQLINSLYPSTPKVESPRPLHAIVAVVDKLPDLRARLEETGDSKTPSDSDGMSLLLVKEEDIQGAIAAPRRHRSMEAAESSLVFTLQNETSSKTLQRSTHELGLRLANTIFINGNDTTLFGTRWTYTPSQQYTLEQSVNLSNCTVTSSVASIQNSFKLPLYPVGQRRRVISSMGNILRQLAKHTDSQSIEPMPASSELEKELPRYIEEHGIVDRRVSVWALIEDSEQGFQVENNVNVQESLVKAIRAGGKLHRVMSGGGGWGKKQGLLSLDPETTFVEADNKQGLLSLDNIFADQETQPLSDISPLQPSFFEMPQLDESMSSLSQAAGPGDYIQFFVSVEPDHAPDNSCKDGSMRFNFGMVADAETIPSSSDRVQKDLVVVPQFFGALSEKGITYSQPVTSPDTSHGLKSSAKFDIPGCRVAVVVE</sequence>
<dbReference type="VEuPathDB" id="FungiDB:ASPBRDRAFT_33072"/>
<dbReference type="GeneID" id="93575563"/>
<name>A0A1L9U9W1_ASPBC</name>
<gene>
    <name evidence="1" type="ORF">ASPBRDRAFT_33072</name>
</gene>
<reference evidence="2" key="1">
    <citation type="journal article" date="2017" name="Genome Biol.">
        <title>Comparative genomics reveals high biological diversity and specific adaptations in the industrially and medically important fungal genus Aspergillus.</title>
        <authorList>
            <person name="de Vries R.P."/>
            <person name="Riley R."/>
            <person name="Wiebenga A."/>
            <person name="Aguilar-Osorio G."/>
            <person name="Amillis S."/>
            <person name="Uchima C.A."/>
            <person name="Anderluh G."/>
            <person name="Asadollahi M."/>
            <person name="Askin M."/>
            <person name="Barry K."/>
            <person name="Battaglia E."/>
            <person name="Bayram O."/>
            <person name="Benocci T."/>
            <person name="Braus-Stromeyer S.A."/>
            <person name="Caldana C."/>
            <person name="Canovas D."/>
            <person name="Cerqueira G.C."/>
            <person name="Chen F."/>
            <person name="Chen W."/>
            <person name="Choi C."/>
            <person name="Clum A."/>
            <person name="Dos Santos R.A."/>
            <person name="Damasio A.R."/>
            <person name="Diallinas G."/>
            <person name="Emri T."/>
            <person name="Fekete E."/>
            <person name="Flipphi M."/>
            <person name="Freyberg S."/>
            <person name="Gallo A."/>
            <person name="Gournas C."/>
            <person name="Habgood R."/>
            <person name="Hainaut M."/>
            <person name="Harispe M.L."/>
            <person name="Henrissat B."/>
            <person name="Hilden K.S."/>
            <person name="Hope R."/>
            <person name="Hossain A."/>
            <person name="Karabika E."/>
            <person name="Karaffa L."/>
            <person name="Karanyi Z."/>
            <person name="Krasevec N."/>
            <person name="Kuo A."/>
            <person name="Kusch H."/>
            <person name="LaButti K."/>
            <person name="Lagendijk E.L."/>
            <person name="Lapidus A."/>
            <person name="Levasseur A."/>
            <person name="Lindquist E."/>
            <person name="Lipzen A."/>
            <person name="Logrieco A.F."/>
            <person name="MacCabe A."/>
            <person name="Maekelae M.R."/>
            <person name="Malavazi I."/>
            <person name="Melin P."/>
            <person name="Meyer V."/>
            <person name="Mielnichuk N."/>
            <person name="Miskei M."/>
            <person name="Molnar A.P."/>
            <person name="Mule G."/>
            <person name="Ngan C.Y."/>
            <person name="Orejas M."/>
            <person name="Orosz E."/>
            <person name="Ouedraogo J.P."/>
            <person name="Overkamp K.M."/>
            <person name="Park H.-S."/>
            <person name="Perrone G."/>
            <person name="Piumi F."/>
            <person name="Punt P.J."/>
            <person name="Ram A.F."/>
            <person name="Ramon A."/>
            <person name="Rauscher S."/>
            <person name="Record E."/>
            <person name="Riano-Pachon D.M."/>
            <person name="Robert V."/>
            <person name="Roehrig J."/>
            <person name="Ruller R."/>
            <person name="Salamov A."/>
            <person name="Salih N.S."/>
            <person name="Samson R.A."/>
            <person name="Sandor E."/>
            <person name="Sanguinetti M."/>
            <person name="Schuetze T."/>
            <person name="Sepcic K."/>
            <person name="Shelest E."/>
            <person name="Sherlock G."/>
            <person name="Sophianopoulou V."/>
            <person name="Squina F.M."/>
            <person name="Sun H."/>
            <person name="Susca A."/>
            <person name="Todd R.B."/>
            <person name="Tsang A."/>
            <person name="Unkles S.E."/>
            <person name="van de Wiele N."/>
            <person name="van Rossen-Uffink D."/>
            <person name="Oliveira J.V."/>
            <person name="Vesth T.C."/>
            <person name="Visser J."/>
            <person name="Yu J.-H."/>
            <person name="Zhou M."/>
            <person name="Andersen M.R."/>
            <person name="Archer D.B."/>
            <person name="Baker S.E."/>
            <person name="Benoit I."/>
            <person name="Brakhage A.A."/>
            <person name="Braus G.H."/>
            <person name="Fischer R."/>
            <person name="Frisvad J.C."/>
            <person name="Goldman G.H."/>
            <person name="Houbraken J."/>
            <person name="Oakley B."/>
            <person name="Pocsi I."/>
            <person name="Scazzocchio C."/>
            <person name="Seiboth B."/>
            <person name="vanKuyk P.A."/>
            <person name="Wortman J."/>
            <person name="Dyer P.S."/>
            <person name="Grigoriev I.V."/>
        </authorList>
    </citation>
    <scope>NUCLEOTIDE SEQUENCE [LARGE SCALE GENOMIC DNA]</scope>
    <source>
        <strain evidence="2">CBS 101740 / IMI 381727 / IBT 21946</strain>
    </source>
</reference>
<dbReference type="AlphaFoldDB" id="A0A1L9U9W1"/>
<evidence type="ECO:0000313" key="1">
    <source>
        <dbReference type="EMBL" id="OJJ68476.1"/>
    </source>
</evidence>
<dbReference type="OMA" id="VWAMVTP"/>
<dbReference type="STRING" id="767769.A0A1L9U9W1"/>
<protein>
    <recommendedName>
        <fullName evidence="3">V-type ATPase</fullName>
    </recommendedName>
</protein>
<dbReference type="RefSeq" id="XP_067475725.1">
    <property type="nucleotide sequence ID" value="XM_067623075.1"/>
</dbReference>
<evidence type="ECO:0008006" key="3">
    <source>
        <dbReference type="Google" id="ProtNLM"/>
    </source>
</evidence>
<organism evidence="1 2">
    <name type="scientific">Aspergillus brasiliensis (strain CBS 101740 / IMI 381727 / IBT 21946)</name>
    <dbReference type="NCBI Taxonomy" id="767769"/>
    <lineage>
        <taxon>Eukaryota</taxon>
        <taxon>Fungi</taxon>
        <taxon>Dikarya</taxon>
        <taxon>Ascomycota</taxon>
        <taxon>Pezizomycotina</taxon>
        <taxon>Eurotiomycetes</taxon>
        <taxon>Eurotiomycetidae</taxon>
        <taxon>Eurotiales</taxon>
        <taxon>Aspergillaceae</taxon>
        <taxon>Aspergillus</taxon>
        <taxon>Aspergillus subgen. Circumdati</taxon>
    </lineage>
</organism>
<dbReference type="EMBL" id="KV878690">
    <property type="protein sequence ID" value="OJJ68476.1"/>
    <property type="molecule type" value="Genomic_DNA"/>
</dbReference>
<accession>A0A1L9U9W1</accession>
<evidence type="ECO:0000313" key="2">
    <source>
        <dbReference type="Proteomes" id="UP000184499"/>
    </source>
</evidence>